<evidence type="ECO:0000313" key="1">
    <source>
        <dbReference type="EMBL" id="EFX84264.1"/>
    </source>
</evidence>
<gene>
    <name evidence="1" type="ORF">DAPPUDRAFT_315037</name>
</gene>
<dbReference type="PANTHER" id="PTHR37162">
    <property type="entry name" value="HAT FAMILY DIMERISATION DOMAINCONTAINING PROTEIN-RELATED"/>
    <property type="match status" value="1"/>
</dbReference>
<protein>
    <recommendedName>
        <fullName evidence="3">BED-type domain-containing protein</fullName>
    </recommendedName>
</protein>
<organism evidence="1 2">
    <name type="scientific">Daphnia pulex</name>
    <name type="common">Water flea</name>
    <dbReference type="NCBI Taxonomy" id="6669"/>
    <lineage>
        <taxon>Eukaryota</taxon>
        <taxon>Metazoa</taxon>
        <taxon>Ecdysozoa</taxon>
        <taxon>Arthropoda</taxon>
        <taxon>Crustacea</taxon>
        <taxon>Branchiopoda</taxon>
        <taxon>Diplostraca</taxon>
        <taxon>Cladocera</taxon>
        <taxon>Anomopoda</taxon>
        <taxon>Daphniidae</taxon>
        <taxon>Daphnia</taxon>
    </lineage>
</organism>
<proteinExistence type="predicted"/>
<dbReference type="OMA" id="SARCTIC"/>
<keyword evidence="2" id="KW-1185">Reference proteome</keyword>
<dbReference type="EMBL" id="GL732535">
    <property type="protein sequence ID" value="EFX84264.1"/>
    <property type="molecule type" value="Genomic_DNA"/>
</dbReference>
<dbReference type="PANTHER" id="PTHR37162:SF11">
    <property type="match status" value="1"/>
</dbReference>
<dbReference type="KEGG" id="dpx:DAPPUDRAFT_315037"/>
<dbReference type="AlphaFoldDB" id="E9G8I5"/>
<dbReference type="InParanoid" id="E9G8I5"/>
<dbReference type="Proteomes" id="UP000000305">
    <property type="component" value="Unassembled WGS sequence"/>
</dbReference>
<dbReference type="HOGENOM" id="CLU_1397636_0_0_1"/>
<evidence type="ECO:0000313" key="2">
    <source>
        <dbReference type="Proteomes" id="UP000000305"/>
    </source>
</evidence>
<sequence length="195" mass="21706">MVKPVKMCYFQKNWTQTFTWVREDPKNSNNACCHSCNTTFSLSNMGKGALVSHENGSKHKNIMALQNKQQPISQMFVIQQEVPHVTSTRASEVSERIEVPSPRINETGSGNPPFVIADATTKAELLWAMKTVVSHSSFNSADGSAELLANMFPDSQIAKNMKIASTKMTYVINYGLATYISENAFKMFCPKQISL</sequence>
<name>E9G8I5_DAPPU</name>
<reference evidence="1 2" key="1">
    <citation type="journal article" date="2011" name="Science">
        <title>The ecoresponsive genome of Daphnia pulex.</title>
        <authorList>
            <person name="Colbourne J.K."/>
            <person name="Pfrender M.E."/>
            <person name="Gilbert D."/>
            <person name="Thomas W.K."/>
            <person name="Tucker A."/>
            <person name="Oakley T.H."/>
            <person name="Tokishita S."/>
            <person name="Aerts A."/>
            <person name="Arnold G.J."/>
            <person name="Basu M.K."/>
            <person name="Bauer D.J."/>
            <person name="Caceres C.E."/>
            <person name="Carmel L."/>
            <person name="Casola C."/>
            <person name="Choi J.H."/>
            <person name="Detter J.C."/>
            <person name="Dong Q."/>
            <person name="Dusheyko S."/>
            <person name="Eads B.D."/>
            <person name="Frohlich T."/>
            <person name="Geiler-Samerotte K.A."/>
            <person name="Gerlach D."/>
            <person name="Hatcher P."/>
            <person name="Jogdeo S."/>
            <person name="Krijgsveld J."/>
            <person name="Kriventseva E.V."/>
            <person name="Kultz D."/>
            <person name="Laforsch C."/>
            <person name="Lindquist E."/>
            <person name="Lopez J."/>
            <person name="Manak J.R."/>
            <person name="Muller J."/>
            <person name="Pangilinan J."/>
            <person name="Patwardhan R.P."/>
            <person name="Pitluck S."/>
            <person name="Pritham E.J."/>
            <person name="Rechtsteiner A."/>
            <person name="Rho M."/>
            <person name="Rogozin I.B."/>
            <person name="Sakarya O."/>
            <person name="Salamov A."/>
            <person name="Schaack S."/>
            <person name="Shapiro H."/>
            <person name="Shiga Y."/>
            <person name="Skalitzky C."/>
            <person name="Smith Z."/>
            <person name="Souvorov A."/>
            <person name="Sung W."/>
            <person name="Tang Z."/>
            <person name="Tsuchiya D."/>
            <person name="Tu H."/>
            <person name="Vos H."/>
            <person name="Wang M."/>
            <person name="Wolf Y.I."/>
            <person name="Yamagata H."/>
            <person name="Yamada T."/>
            <person name="Ye Y."/>
            <person name="Shaw J.R."/>
            <person name="Andrews J."/>
            <person name="Crease T.J."/>
            <person name="Tang H."/>
            <person name="Lucas S.M."/>
            <person name="Robertson H.M."/>
            <person name="Bork P."/>
            <person name="Koonin E.V."/>
            <person name="Zdobnov E.M."/>
            <person name="Grigoriev I.V."/>
            <person name="Lynch M."/>
            <person name="Boore J.L."/>
        </authorList>
    </citation>
    <scope>NUCLEOTIDE SEQUENCE [LARGE SCALE GENOMIC DNA]</scope>
</reference>
<accession>E9G8I5</accession>
<dbReference type="PhylomeDB" id="E9G8I5"/>
<dbReference type="OrthoDB" id="6159421at2759"/>
<evidence type="ECO:0008006" key="3">
    <source>
        <dbReference type="Google" id="ProtNLM"/>
    </source>
</evidence>